<dbReference type="Proteomes" id="UP000323733">
    <property type="component" value="Unassembled WGS sequence"/>
</dbReference>
<gene>
    <name evidence="1" type="ORF">MESMT1_0201</name>
    <name evidence="2" type="ORF">SAMN02910340_00429</name>
</gene>
<evidence type="ECO:0000313" key="2">
    <source>
        <dbReference type="EMBL" id="SFT36569.1"/>
    </source>
</evidence>
<name>A0A1I6XE81_METTE</name>
<dbReference type="Proteomes" id="UP000265557">
    <property type="component" value="Chromosome"/>
</dbReference>
<evidence type="ECO:0000313" key="3">
    <source>
        <dbReference type="Proteomes" id="UP000265557"/>
    </source>
</evidence>
<sequence length="70" mass="8004">MVKLKKALCMPMLISFMAAISATTVSAAKDGYGRFDSIDSTDSIRNSTDLIRNKKFDRFDKFDRCKCWDK</sequence>
<reference evidence="2 4" key="2">
    <citation type="submission" date="2016-10" db="EMBL/GenBank/DDBJ databases">
        <authorList>
            <person name="Varghese N."/>
            <person name="Submissions S."/>
        </authorList>
    </citation>
    <scope>NUCLEOTIDE SEQUENCE [LARGE SCALE GENOMIC DNA]</scope>
    <source>
        <strain evidence="2 4">DSM 11855</strain>
    </source>
</reference>
<dbReference type="AlphaFoldDB" id="A0A1I6XE81"/>
<reference evidence="1 3" key="1">
    <citation type="submission" date="2016-09" db="EMBL/GenBank/DDBJ databases">
        <title>Complete Genome Sequence of Methanosarcina thermophila MT-1.</title>
        <authorList>
            <person name="Kouzuma A."/>
        </authorList>
    </citation>
    <scope>NUCLEOTIDE SEQUENCE [LARGE SCALE GENOMIC DNA]</scope>
    <source>
        <strain evidence="1 3">MT-1</strain>
    </source>
</reference>
<evidence type="ECO:0000313" key="4">
    <source>
        <dbReference type="Proteomes" id="UP000323733"/>
    </source>
</evidence>
<protein>
    <submittedName>
        <fullName evidence="2">Uncharacterized protein</fullName>
    </submittedName>
</protein>
<organism evidence="2 4">
    <name type="scientific">Methanosarcina thermophila</name>
    <dbReference type="NCBI Taxonomy" id="2210"/>
    <lineage>
        <taxon>Archaea</taxon>
        <taxon>Methanobacteriati</taxon>
        <taxon>Methanobacteriota</taxon>
        <taxon>Stenosarchaea group</taxon>
        <taxon>Methanomicrobia</taxon>
        <taxon>Methanosarcinales</taxon>
        <taxon>Methanosarcinaceae</taxon>
        <taxon>Methanosarcina</taxon>
    </lineage>
</organism>
<proteinExistence type="predicted"/>
<evidence type="ECO:0000313" key="1">
    <source>
        <dbReference type="EMBL" id="BAW28131.1"/>
    </source>
</evidence>
<accession>A0A3G9CTR8</accession>
<accession>A0A1I6XE81</accession>
<keyword evidence="4" id="KW-1185">Reference proteome</keyword>
<dbReference type="EMBL" id="FPAO01000001">
    <property type="protein sequence ID" value="SFT36569.1"/>
    <property type="molecule type" value="Genomic_DNA"/>
</dbReference>
<dbReference type="EMBL" id="AP017646">
    <property type="protein sequence ID" value="BAW28131.1"/>
    <property type="molecule type" value="Genomic_DNA"/>
</dbReference>